<sequence length="161" mass="18286">MNRRADVLHCIINCKTSSDGATRGVDVHKYGFIGVFRFKEKELGNDDMGSIIGDGAIDADDALFEKAREDVVGSLPSGRLLNHHRNQGGSRHYPRYEGLRHRPRPLCWRTQVPSPQHACLWKLVEGERDKGGVGWGFRRRTWQRERDGSKIQLTCGHLIQP</sequence>
<reference evidence="1" key="1">
    <citation type="journal article" date="2013" name="J. Plant Res.">
        <title>Effect of fungi and light on seed germination of three Opuntia species from semiarid lands of central Mexico.</title>
        <authorList>
            <person name="Delgado-Sanchez P."/>
            <person name="Jimenez-Bremont J.F."/>
            <person name="Guerrero-Gonzalez Mde L."/>
            <person name="Flores J."/>
        </authorList>
    </citation>
    <scope>NUCLEOTIDE SEQUENCE</scope>
    <source>
        <tissue evidence="1">Cladode</tissue>
    </source>
</reference>
<proteinExistence type="predicted"/>
<dbReference type="EMBL" id="GISG01061850">
    <property type="protein sequence ID" value="MBA4627395.1"/>
    <property type="molecule type" value="Transcribed_RNA"/>
</dbReference>
<dbReference type="AlphaFoldDB" id="A0A7C8YVU2"/>
<organism evidence="1">
    <name type="scientific">Opuntia streptacantha</name>
    <name type="common">Prickly pear cactus</name>
    <name type="synonym">Opuntia cardona</name>
    <dbReference type="NCBI Taxonomy" id="393608"/>
    <lineage>
        <taxon>Eukaryota</taxon>
        <taxon>Viridiplantae</taxon>
        <taxon>Streptophyta</taxon>
        <taxon>Embryophyta</taxon>
        <taxon>Tracheophyta</taxon>
        <taxon>Spermatophyta</taxon>
        <taxon>Magnoliopsida</taxon>
        <taxon>eudicotyledons</taxon>
        <taxon>Gunneridae</taxon>
        <taxon>Pentapetalae</taxon>
        <taxon>Caryophyllales</taxon>
        <taxon>Cactineae</taxon>
        <taxon>Cactaceae</taxon>
        <taxon>Opuntioideae</taxon>
        <taxon>Opuntia</taxon>
    </lineage>
</organism>
<protein>
    <submittedName>
        <fullName evidence="1">Uncharacterized protein</fullName>
    </submittedName>
</protein>
<reference evidence="1" key="2">
    <citation type="submission" date="2020-07" db="EMBL/GenBank/DDBJ databases">
        <authorList>
            <person name="Vera ALvarez R."/>
            <person name="Arias-Moreno D.M."/>
            <person name="Jimenez-Jacinto V."/>
            <person name="Jimenez-Bremont J.F."/>
            <person name="Swaminathan K."/>
            <person name="Moose S.P."/>
            <person name="Guerrero-Gonzalez M.L."/>
            <person name="Marino-Ramirez L."/>
            <person name="Landsman D."/>
            <person name="Rodriguez-Kessler M."/>
            <person name="Delgado-Sanchez P."/>
        </authorList>
    </citation>
    <scope>NUCLEOTIDE SEQUENCE</scope>
    <source>
        <tissue evidence="1">Cladode</tissue>
    </source>
</reference>
<accession>A0A7C8YVU2</accession>
<name>A0A7C8YVU2_OPUST</name>
<evidence type="ECO:0000313" key="1">
    <source>
        <dbReference type="EMBL" id="MBA4627395.1"/>
    </source>
</evidence>